<dbReference type="EMBL" id="CP089051">
    <property type="protein sequence ID" value="UYF72161.1"/>
    <property type="molecule type" value="Genomic_DNA"/>
</dbReference>
<evidence type="ECO:0000313" key="5">
    <source>
        <dbReference type="Proteomes" id="UP001164064"/>
    </source>
</evidence>
<sequence length="171" mass="17988">MLKHALYAATLSLLTFLPIAANANESVTSTSDQPKTMPYGDNPNIFRVLTYKTGQSISRLGNSIQRGADKSSAKISEKWQESKAYGSEQSQVAQQKANEAKTYTEQKWQQTKDAVVGTNGGTVPIEQGSLSQSSAEPATARAAVATPASSVSPSTTNPVTSAAPLPESANP</sequence>
<accession>A0A3F3L1N0</accession>
<dbReference type="AlphaFoldDB" id="A0A3F3L1N0"/>
<name>A0A3F3L1N0_9GAMM</name>
<dbReference type="RefSeq" id="WP_004985233.1">
    <property type="nucleotide sequence ID" value="NZ_AP018824.1"/>
</dbReference>
<keyword evidence="2" id="KW-0732">Signal</keyword>
<organism evidence="3 5">
    <name type="scientific">Acinetobacter ursingii</name>
    <dbReference type="NCBI Taxonomy" id="108980"/>
    <lineage>
        <taxon>Bacteria</taxon>
        <taxon>Pseudomonadati</taxon>
        <taxon>Pseudomonadota</taxon>
        <taxon>Gammaproteobacteria</taxon>
        <taxon>Moraxellales</taxon>
        <taxon>Moraxellaceae</taxon>
        <taxon>Acinetobacter</taxon>
    </lineage>
</organism>
<dbReference type="Proteomes" id="UP001164064">
    <property type="component" value="Chromosome"/>
</dbReference>
<evidence type="ECO:0000313" key="4">
    <source>
        <dbReference type="EMBL" id="UYF75759.1"/>
    </source>
</evidence>
<evidence type="ECO:0000256" key="2">
    <source>
        <dbReference type="SAM" id="SignalP"/>
    </source>
</evidence>
<dbReference type="EMBL" id="CP089044">
    <property type="protein sequence ID" value="UYF75759.1"/>
    <property type="molecule type" value="Genomic_DNA"/>
</dbReference>
<protein>
    <submittedName>
        <fullName evidence="3">Uncharacterized protein</fullName>
    </submittedName>
</protein>
<evidence type="ECO:0000256" key="1">
    <source>
        <dbReference type="SAM" id="MobiDB-lite"/>
    </source>
</evidence>
<feature type="chain" id="PRO_5040680631" evidence="2">
    <location>
        <begin position="24"/>
        <end position="171"/>
    </location>
</feature>
<feature type="compositionally biased region" description="Polar residues" evidence="1">
    <location>
        <begin position="87"/>
        <end position="97"/>
    </location>
</feature>
<feature type="region of interest" description="Disordered" evidence="1">
    <location>
        <begin position="82"/>
        <end position="171"/>
    </location>
</feature>
<proteinExistence type="predicted"/>
<gene>
    <name evidence="4" type="ORF">LSO58_02240</name>
    <name evidence="3" type="ORF">LSO60_02410</name>
</gene>
<reference evidence="3" key="1">
    <citation type="journal article" date="2022" name="J Glob Antimicrob Resist">
        <title>Comparative analysis of IMP-4- and OXA-58-containing plasmids of three carbapenemase-producing Acinetobacter ursingii strains in the Netherlands.</title>
        <authorList>
            <person name="Hendrickx A.P.A."/>
            <person name="Schade R.P."/>
            <person name="Landman F."/>
            <person name="Bosch T."/>
            <person name="Schouls L.M."/>
            <person name="van Dijk K."/>
        </authorList>
    </citation>
    <scope>NUCLEOTIDE SEQUENCE</scope>
    <source>
        <strain evidence="3">RIVM_C010559</strain>
        <strain evidence="4">RIVM_C010761</strain>
    </source>
</reference>
<evidence type="ECO:0000313" key="3">
    <source>
        <dbReference type="EMBL" id="UYF72161.1"/>
    </source>
</evidence>
<feature type="signal peptide" evidence="2">
    <location>
        <begin position="1"/>
        <end position="23"/>
    </location>
</feature>
<dbReference type="Proteomes" id="UP001164081">
    <property type="component" value="Chromosome"/>
</dbReference>
<feature type="compositionally biased region" description="Low complexity" evidence="1">
    <location>
        <begin position="133"/>
        <end position="164"/>
    </location>
</feature>